<dbReference type="AlphaFoldDB" id="A0A143HBH8"/>
<dbReference type="PANTHER" id="PTHR33221">
    <property type="entry name" value="WINGED HELIX-TURN-HELIX TRANSCRIPTIONAL REGULATOR, RRF2 FAMILY"/>
    <property type="match status" value="1"/>
</dbReference>
<dbReference type="EMBL" id="CP014806">
    <property type="protein sequence ID" value="AMW99107.1"/>
    <property type="molecule type" value="Genomic_DNA"/>
</dbReference>
<dbReference type="GO" id="GO:0005829">
    <property type="term" value="C:cytosol"/>
    <property type="evidence" value="ECO:0007669"/>
    <property type="project" value="TreeGrafter"/>
</dbReference>
<evidence type="ECO:0000313" key="2">
    <source>
        <dbReference type="Proteomes" id="UP000076021"/>
    </source>
</evidence>
<dbReference type="PANTHER" id="PTHR33221:SF15">
    <property type="entry name" value="HTH-TYPE TRANSCRIPTIONAL REGULATOR YWGB-RELATED"/>
    <property type="match status" value="1"/>
</dbReference>
<organism evidence="1 2">
    <name type="scientific">Rummeliibacillus stabekisii</name>
    <dbReference type="NCBI Taxonomy" id="241244"/>
    <lineage>
        <taxon>Bacteria</taxon>
        <taxon>Bacillati</taxon>
        <taxon>Bacillota</taxon>
        <taxon>Bacilli</taxon>
        <taxon>Bacillales</taxon>
        <taxon>Caryophanaceae</taxon>
        <taxon>Rummeliibacillus</taxon>
    </lineage>
</organism>
<dbReference type="Pfam" id="PF02082">
    <property type="entry name" value="Rrf2"/>
    <property type="match status" value="1"/>
</dbReference>
<dbReference type="STRING" id="241244.ATY39_06325"/>
<sequence length="144" mass="15609">MSISSRFSVGIHILALIAINKNERSTSEFLAGSVNTNPAVIRKIMGMLKTAGLVNVQPGIAGAELAKDLSAITLFDVYKAVNVVQEKELFSIHDNPNPECPVGKNIQSTIEPLFITAQSAMERVLNSLTLEDVVKDINDKENIC</sequence>
<name>A0A143HBH8_9BACL</name>
<reference evidence="2" key="2">
    <citation type="submission" date="2016-03" db="EMBL/GenBank/DDBJ databases">
        <authorList>
            <person name="Ploux O."/>
        </authorList>
    </citation>
    <scope>NUCLEOTIDE SEQUENCE [LARGE SCALE GENOMIC DNA]</scope>
    <source>
        <strain evidence="2">PP9</strain>
    </source>
</reference>
<evidence type="ECO:0000313" key="1">
    <source>
        <dbReference type="EMBL" id="AMW99107.1"/>
    </source>
</evidence>
<dbReference type="GO" id="GO:0003700">
    <property type="term" value="F:DNA-binding transcription factor activity"/>
    <property type="evidence" value="ECO:0007669"/>
    <property type="project" value="TreeGrafter"/>
</dbReference>
<dbReference type="InterPro" id="IPR000944">
    <property type="entry name" value="Tscrpt_reg_Rrf2"/>
</dbReference>
<gene>
    <name evidence="1" type="ORF">ATY39_06325</name>
</gene>
<dbReference type="Gene3D" id="1.10.10.10">
    <property type="entry name" value="Winged helix-like DNA-binding domain superfamily/Winged helix DNA-binding domain"/>
    <property type="match status" value="1"/>
</dbReference>
<dbReference type="InterPro" id="IPR036388">
    <property type="entry name" value="WH-like_DNA-bd_sf"/>
</dbReference>
<keyword evidence="2" id="KW-1185">Reference proteome</keyword>
<dbReference type="PROSITE" id="PS51197">
    <property type="entry name" value="HTH_RRF2_2"/>
    <property type="match status" value="1"/>
</dbReference>
<protein>
    <submittedName>
        <fullName evidence="1">Rrf2 family transcriptional regulator</fullName>
    </submittedName>
</protein>
<dbReference type="KEGG" id="rst:ATY39_06325"/>
<dbReference type="FunFam" id="1.10.10.10:FF:000138">
    <property type="entry name" value="Rrf2 family transcriptional regulator"/>
    <property type="match status" value="1"/>
</dbReference>
<dbReference type="OrthoDB" id="213028at2"/>
<dbReference type="InterPro" id="IPR036390">
    <property type="entry name" value="WH_DNA-bd_sf"/>
</dbReference>
<reference evidence="1 2" key="1">
    <citation type="journal article" date="2016" name="Genome Announc.">
        <title>Whole-Genome Sequence of Rummeliibacillus stabekisii Strain PP9 Isolated from Antarctic Soil.</title>
        <authorList>
            <person name="da Mota F.F."/>
            <person name="Vollu R.E."/>
            <person name="Jurelevicius D."/>
            <person name="Seldin L."/>
        </authorList>
    </citation>
    <scope>NUCLEOTIDE SEQUENCE [LARGE SCALE GENOMIC DNA]</scope>
    <source>
        <strain evidence="1 2">PP9</strain>
    </source>
</reference>
<proteinExistence type="predicted"/>
<dbReference type="RefSeq" id="WP_066787421.1">
    <property type="nucleotide sequence ID" value="NZ_CP014806.1"/>
</dbReference>
<accession>A0A143HBH8</accession>
<dbReference type="Proteomes" id="UP000076021">
    <property type="component" value="Chromosome"/>
</dbReference>
<dbReference type="SUPFAM" id="SSF46785">
    <property type="entry name" value="Winged helix' DNA-binding domain"/>
    <property type="match status" value="1"/>
</dbReference>